<dbReference type="InterPro" id="IPR036249">
    <property type="entry name" value="Thioredoxin-like_sf"/>
</dbReference>
<keyword evidence="1" id="KW-0732">Signal</keyword>
<dbReference type="KEGG" id="bgok:Pr1d_16700"/>
<accession>A0A5B9Q5Q9</accession>
<name>A0A5B9Q5Q9_9BACT</name>
<dbReference type="Gene3D" id="3.40.30.10">
    <property type="entry name" value="Glutaredoxin"/>
    <property type="match status" value="1"/>
</dbReference>
<dbReference type="CDD" id="cd02966">
    <property type="entry name" value="TlpA_like_family"/>
    <property type="match status" value="1"/>
</dbReference>
<dbReference type="PANTHER" id="PTHR42852">
    <property type="entry name" value="THIOL:DISULFIDE INTERCHANGE PROTEIN DSBE"/>
    <property type="match status" value="1"/>
</dbReference>
<dbReference type="GO" id="GO:0016209">
    <property type="term" value="F:antioxidant activity"/>
    <property type="evidence" value="ECO:0007669"/>
    <property type="project" value="InterPro"/>
</dbReference>
<proteinExistence type="predicted"/>
<evidence type="ECO:0000313" key="4">
    <source>
        <dbReference type="Proteomes" id="UP000323917"/>
    </source>
</evidence>
<dbReference type="InterPro" id="IPR013766">
    <property type="entry name" value="Thioredoxin_domain"/>
</dbReference>
<evidence type="ECO:0000313" key="3">
    <source>
        <dbReference type="EMBL" id="QEG34394.1"/>
    </source>
</evidence>
<dbReference type="EMBL" id="CP042913">
    <property type="protein sequence ID" value="QEG34394.1"/>
    <property type="molecule type" value="Genomic_DNA"/>
</dbReference>
<feature type="chain" id="PRO_5022819712" evidence="1">
    <location>
        <begin position="21"/>
        <end position="247"/>
    </location>
</feature>
<dbReference type="GO" id="GO:0016491">
    <property type="term" value="F:oxidoreductase activity"/>
    <property type="evidence" value="ECO:0007669"/>
    <property type="project" value="InterPro"/>
</dbReference>
<dbReference type="Pfam" id="PF00578">
    <property type="entry name" value="AhpC-TSA"/>
    <property type="match status" value="1"/>
</dbReference>
<dbReference type="OrthoDB" id="288215at2"/>
<evidence type="ECO:0000259" key="2">
    <source>
        <dbReference type="PROSITE" id="PS51352"/>
    </source>
</evidence>
<reference evidence="3 4" key="1">
    <citation type="submission" date="2019-08" db="EMBL/GenBank/DDBJ databases">
        <title>Deep-cultivation of Planctomycetes and their phenomic and genomic characterization uncovers novel biology.</title>
        <authorList>
            <person name="Wiegand S."/>
            <person name="Jogler M."/>
            <person name="Boedeker C."/>
            <person name="Pinto D."/>
            <person name="Vollmers J."/>
            <person name="Rivas-Marin E."/>
            <person name="Kohn T."/>
            <person name="Peeters S.H."/>
            <person name="Heuer A."/>
            <person name="Rast P."/>
            <person name="Oberbeckmann S."/>
            <person name="Bunk B."/>
            <person name="Jeske O."/>
            <person name="Meyerdierks A."/>
            <person name="Storesund J.E."/>
            <person name="Kallscheuer N."/>
            <person name="Luecker S."/>
            <person name="Lage O.M."/>
            <person name="Pohl T."/>
            <person name="Merkel B.J."/>
            <person name="Hornburger P."/>
            <person name="Mueller R.-W."/>
            <person name="Bruemmer F."/>
            <person name="Labrenz M."/>
            <person name="Spormann A.M."/>
            <person name="Op den Camp H."/>
            <person name="Overmann J."/>
            <person name="Amann R."/>
            <person name="Jetten M.S.M."/>
            <person name="Mascher T."/>
            <person name="Medema M.H."/>
            <person name="Devos D.P."/>
            <person name="Kaster A.-K."/>
            <person name="Ovreas L."/>
            <person name="Rohde M."/>
            <person name="Galperin M.Y."/>
            <person name="Jogler C."/>
        </authorList>
    </citation>
    <scope>NUCLEOTIDE SEQUENCE [LARGE SCALE GENOMIC DNA]</scope>
    <source>
        <strain evidence="3 4">Pr1d</strain>
    </source>
</reference>
<dbReference type="SUPFAM" id="SSF52833">
    <property type="entry name" value="Thioredoxin-like"/>
    <property type="match status" value="1"/>
</dbReference>
<organism evidence="3 4">
    <name type="scientific">Bythopirellula goksoeyrii</name>
    <dbReference type="NCBI Taxonomy" id="1400387"/>
    <lineage>
        <taxon>Bacteria</taxon>
        <taxon>Pseudomonadati</taxon>
        <taxon>Planctomycetota</taxon>
        <taxon>Planctomycetia</taxon>
        <taxon>Pirellulales</taxon>
        <taxon>Lacipirellulaceae</taxon>
        <taxon>Bythopirellula</taxon>
    </lineage>
</organism>
<feature type="domain" description="Thioredoxin" evidence="2">
    <location>
        <begin position="103"/>
        <end position="245"/>
    </location>
</feature>
<dbReference type="InterPro" id="IPR000866">
    <property type="entry name" value="AhpC/TSA"/>
</dbReference>
<protein>
    <submittedName>
        <fullName evidence="3">Thiol-disulfide oxidoreductase</fullName>
    </submittedName>
</protein>
<feature type="signal peptide" evidence="1">
    <location>
        <begin position="1"/>
        <end position="20"/>
    </location>
</feature>
<gene>
    <name evidence="3" type="ORF">Pr1d_16700</name>
</gene>
<evidence type="ECO:0000256" key="1">
    <source>
        <dbReference type="SAM" id="SignalP"/>
    </source>
</evidence>
<dbReference type="InterPro" id="IPR050553">
    <property type="entry name" value="Thioredoxin_ResA/DsbE_sf"/>
</dbReference>
<dbReference type="RefSeq" id="WP_148073050.1">
    <property type="nucleotide sequence ID" value="NZ_CP042913.1"/>
</dbReference>
<keyword evidence="4" id="KW-1185">Reference proteome</keyword>
<sequence length="247" mass="26926" precursor="true">MMQPIVQKCLLSKLTCVACAVGALSIGCSQSTVHDSVTQLAPKQQVVSEVANESTQRIEVESESLVAQSSVKPHVVRKEVAQEITANIPEVILSTAHSAMCRVRVGDEMPEIELPQLGHDEVTLSELSGDQATVVLFWKPDRWMSHMALSDLEREVVSSAESEKVAVIGIAVETPEDQVAAEAKSSGASFPQLLDVDGKAFDQLGMVMLPRIYVLDPAGRIVWFDIEYSESTRRELHETLDALKGTN</sequence>
<dbReference type="PANTHER" id="PTHR42852:SF13">
    <property type="entry name" value="PROTEIN DIPZ"/>
    <property type="match status" value="1"/>
</dbReference>
<dbReference type="AlphaFoldDB" id="A0A5B9Q5Q9"/>
<dbReference type="PROSITE" id="PS51352">
    <property type="entry name" value="THIOREDOXIN_2"/>
    <property type="match status" value="1"/>
</dbReference>
<dbReference type="Proteomes" id="UP000323917">
    <property type="component" value="Chromosome"/>
</dbReference>